<dbReference type="Pfam" id="PF11951">
    <property type="entry name" value="Fungal_trans_2"/>
    <property type="match status" value="1"/>
</dbReference>
<dbReference type="SUPFAM" id="SSF57701">
    <property type="entry name" value="Zn2/Cys6 DNA-binding domain"/>
    <property type="match status" value="1"/>
</dbReference>
<sequence length="714" mass="80729">MTQPYYSAGPSVGAYQDDPAMQYYTPNTYPAFPLLLGSGYVPESLAYWGSSTQQTSPAPVAGSDSTPHQQSRLAAVEQRKHKRTRSGCLTCRSRRIKCDEGRPICERCRKGNRDCEYPPPNAKSSSRSNKSRRQSSRGSISSDDETGDQGGLGVIPDEDESAGILSSPSEPALPKKKSMQSIGQRRPREASEASSASKAISQSPASDLLQASQSSSPFSSPQYKSNFVQQPARDLAQVFSKRQFKSGIRFLLKYHQERMSNNHYFLSHECNMFFRGTLFDLAMEYEPLLYALVGFAAYHHTLEKPDGKMYDFLKYYDRSLQLLRKSLASSEKHSEAMMATVLQLSTFEESIGDWVNLVDHHQAADALIHEMITPQSSTQNETHRFLLIWHSRFDLVAGLIAKNEAILSREWYTTIDEHDAAQAALSPDDLTAQLRLVSSRTRLFAMDYASLFARLGRQLVSFDDFVKELNEMDTTVHMLHQVLEQYDNCPEITMPRPAVPLQGPEDVLDTAMPCRFYRDSMWRLNFAWADLLSTELMYKYQTHISIGRPEGPELQRIALQICHHAESIVRWPEVDVGTVIAFHNWLVLTAMFLPRDPKHMMWSRRMIARIEINGYIYPPKVRESLAELWGDQTVHQWWVPDEGGCPELVKEIRTLTEERTTNPRDKIREDVRDMKSLFSKMRLDDVGSQGSSPLSGTLTGSSPAQSSPSGQAPP</sequence>
<evidence type="ECO:0000256" key="5">
    <source>
        <dbReference type="ARBA" id="ARBA00023242"/>
    </source>
</evidence>
<dbReference type="GO" id="GO:0005634">
    <property type="term" value="C:nucleus"/>
    <property type="evidence" value="ECO:0007669"/>
    <property type="project" value="UniProtKB-SubCell"/>
</dbReference>
<feature type="domain" description="Zn(2)-C6 fungal-type" evidence="7">
    <location>
        <begin position="87"/>
        <end position="117"/>
    </location>
</feature>
<dbReference type="PANTHER" id="PTHR37534">
    <property type="entry name" value="TRANSCRIPTIONAL ACTIVATOR PROTEIN UGA3"/>
    <property type="match status" value="1"/>
</dbReference>
<evidence type="ECO:0000256" key="6">
    <source>
        <dbReference type="SAM" id="MobiDB-lite"/>
    </source>
</evidence>
<gene>
    <name evidence="8" type="ORF">BGW36DRAFT_400585</name>
</gene>
<evidence type="ECO:0000256" key="2">
    <source>
        <dbReference type="ARBA" id="ARBA00023015"/>
    </source>
</evidence>
<dbReference type="GO" id="GO:0000976">
    <property type="term" value="F:transcription cis-regulatory region binding"/>
    <property type="evidence" value="ECO:0007669"/>
    <property type="project" value="TreeGrafter"/>
</dbReference>
<reference evidence="8" key="1">
    <citation type="submission" date="2021-12" db="EMBL/GenBank/DDBJ databases">
        <title>Convergent genome expansion in fungi linked to evolution of root-endophyte symbiosis.</title>
        <authorList>
            <consortium name="DOE Joint Genome Institute"/>
            <person name="Ke Y.-H."/>
            <person name="Bonito G."/>
            <person name="Liao H.-L."/>
            <person name="Looney B."/>
            <person name="Rojas-Flechas A."/>
            <person name="Nash J."/>
            <person name="Hameed K."/>
            <person name="Schadt C."/>
            <person name="Martin F."/>
            <person name="Crous P.W."/>
            <person name="Miettinen O."/>
            <person name="Magnuson J.K."/>
            <person name="Labbe J."/>
            <person name="Jacobson D."/>
            <person name="Doktycz M.J."/>
            <person name="Veneault-Fourrey C."/>
            <person name="Kuo A."/>
            <person name="Mondo S."/>
            <person name="Calhoun S."/>
            <person name="Riley R."/>
            <person name="Ohm R."/>
            <person name="LaButti K."/>
            <person name="Andreopoulos B."/>
            <person name="Pangilinan J."/>
            <person name="Nolan M."/>
            <person name="Tritt A."/>
            <person name="Clum A."/>
            <person name="Lipzen A."/>
            <person name="Daum C."/>
            <person name="Barry K."/>
            <person name="Grigoriev I.V."/>
            <person name="Vilgalys R."/>
        </authorList>
    </citation>
    <scope>NUCLEOTIDE SEQUENCE</scope>
    <source>
        <strain evidence="8">PMI_201</strain>
    </source>
</reference>
<evidence type="ECO:0000256" key="4">
    <source>
        <dbReference type="ARBA" id="ARBA00023163"/>
    </source>
</evidence>
<feature type="compositionally biased region" description="Low complexity" evidence="6">
    <location>
        <begin position="192"/>
        <end position="222"/>
    </location>
</feature>
<dbReference type="Proteomes" id="UP001201262">
    <property type="component" value="Unassembled WGS sequence"/>
</dbReference>
<dbReference type="AlphaFoldDB" id="A0AAD4KGK8"/>
<feature type="region of interest" description="Disordered" evidence="6">
    <location>
        <begin position="680"/>
        <end position="714"/>
    </location>
</feature>
<dbReference type="PANTHER" id="PTHR37534:SF10">
    <property type="entry name" value="ZN(II)2CYS6 TRANSCRIPTION FACTOR (EUROFUNG)"/>
    <property type="match status" value="1"/>
</dbReference>
<name>A0AAD4KGK8_9EURO</name>
<keyword evidence="3" id="KW-0238">DNA-binding</keyword>
<dbReference type="GeneID" id="70248932"/>
<evidence type="ECO:0000259" key="7">
    <source>
        <dbReference type="PROSITE" id="PS50048"/>
    </source>
</evidence>
<organism evidence="8 9">
    <name type="scientific">Talaromyces proteolyticus</name>
    <dbReference type="NCBI Taxonomy" id="1131652"/>
    <lineage>
        <taxon>Eukaryota</taxon>
        <taxon>Fungi</taxon>
        <taxon>Dikarya</taxon>
        <taxon>Ascomycota</taxon>
        <taxon>Pezizomycotina</taxon>
        <taxon>Eurotiomycetes</taxon>
        <taxon>Eurotiomycetidae</taxon>
        <taxon>Eurotiales</taxon>
        <taxon>Trichocomaceae</taxon>
        <taxon>Talaromyces</taxon>
        <taxon>Talaromyces sect. Bacilispori</taxon>
    </lineage>
</organism>
<dbReference type="GO" id="GO:0000981">
    <property type="term" value="F:DNA-binding transcription factor activity, RNA polymerase II-specific"/>
    <property type="evidence" value="ECO:0007669"/>
    <property type="project" value="InterPro"/>
</dbReference>
<feature type="region of interest" description="Disordered" evidence="6">
    <location>
        <begin position="50"/>
        <end position="79"/>
    </location>
</feature>
<dbReference type="InterPro" id="IPR036864">
    <property type="entry name" value="Zn2-C6_fun-type_DNA-bd_sf"/>
</dbReference>
<dbReference type="Gene3D" id="4.10.240.10">
    <property type="entry name" value="Zn(2)-C6 fungal-type DNA-binding domain"/>
    <property type="match status" value="1"/>
</dbReference>
<keyword evidence="2" id="KW-0805">Transcription regulation</keyword>
<keyword evidence="9" id="KW-1185">Reference proteome</keyword>
<dbReference type="InterPro" id="IPR001138">
    <property type="entry name" value="Zn2Cys6_DnaBD"/>
</dbReference>
<dbReference type="PROSITE" id="PS00463">
    <property type="entry name" value="ZN2_CY6_FUNGAL_1"/>
    <property type="match status" value="1"/>
</dbReference>
<feature type="compositionally biased region" description="Low complexity" evidence="6">
    <location>
        <begin position="687"/>
        <end position="714"/>
    </location>
</feature>
<dbReference type="PROSITE" id="PS50048">
    <property type="entry name" value="ZN2_CY6_FUNGAL_2"/>
    <property type="match status" value="1"/>
</dbReference>
<dbReference type="CDD" id="cd00067">
    <property type="entry name" value="GAL4"/>
    <property type="match status" value="1"/>
</dbReference>
<evidence type="ECO:0000313" key="8">
    <source>
        <dbReference type="EMBL" id="KAH8691255.1"/>
    </source>
</evidence>
<evidence type="ECO:0000256" key="3">
    <source>
        <dbReference type="ARBA" id="ARBA00023125"/>
    </source>
</evidence>
<feature type="region of interest" description="Disordered" evidence="6">
    <location>
        <begin position="109"/>
        <end position="224"/>
    </location>
</feature>
<accession>A0AAD4KGK8</accession>
<evidence type="ECO:0000313" key="9">
    <source>
        <dbReference type="Proteomes" id="UP001201262"/>
    </source>
</evidence>
<keyword evidence="4" id="KW-0804">Transcription</keyword>
<dbReference type="Pfam" id="PF00172">
    <property type="entry name" value="Zn_clus"/>
    <property type="match status" value="1"/>
</dbReference>
<proteinExistence type="predicted"/>
<comment type="caution">
    <text evidence="8">The sequence shown here is derived from an EMBL/GenBank/DDBJ whole genome shotgun (WGS) entry which is preliminary data.</text>
</comment>
<dbReference type="GO" id="GO:0045944">
    <property type="term" value="P:positive regulation of transcription by RNA polymerase II"/>
    <property type="evidence" value="ECO:0007669"/>
    <property type="project" value="TreeGrafter"/>
</dbReference>
<feature type="compositionally biased region" description="Polar residues" evidence="6">
    <location>
        <begin position="50"/>
        <end position="72"/>
    </location>
</feature>
<dbReference type="InterPro" id="IPR021858">
    <property type="entry name" value="Fun_TF"/>
</dbReference>
<evidence type="ECO:0000256" key="1">
    <source>
        <dbReference type="ARBA" id="ARBA00004123"/>
    </source>
</evidence>
<dbReference type="RefSeq" id="XP_046067347.1">
    <property type="nucleotide sequence ID" value="XM_046218645.1"/>
</dbReference>
<protein>
    <submittedName>
        <fullName evidence="8">C6 finger domain protein</fullName>
    </submittedName>
</protein>
<keyword evidence="5" id="KW-0539">Nucleus</keyword>
<dbReference type="SMART" id="SM00066">
    <property type="entry name" value="GAL4"/>
    <property type="match status" value="1"/>
</dbReference>
<dbReference type="GO" id="GO:0008270">
    <property type="term" value="F:zinc ion binding"/>
    <property type="evidence" value="ECO:0007669"/>
    <property type="project" value="InterPro"/>
</dbReference>
<comment type="subcellular location">
    <subcellularLocation>
        <location evidence="1">Nucleus</location>
    </subcellularLocation>
</comment>
<dbReference type="EMBL" id="JAJTJA010000012">
    <property type="protein sequence ID" value="KAH8691255.1"/>
    <property type="molecule type" value="Genomic_DNA"/>
</dbReference>